<accession>A0A8S5P2D2</accession>
<organism evidence="1">
    <name type="scientific">Myoviridae sp. ctLnO19</name>
    <dbReference type="NCBI Taxonomy" id="2825085"/>
    <lineage>
        <taxon>Viruses</taxon>
        <taxon>Duplodnaviria</taxon>
        <taxon>Heunggongvirae</taxon>
        <taxon>Uroviricota</taxon>
        <taxon>Caudoviricetes</taxon>
    </lineage>
</organism>
<dbReference type="EMBL" id="BK015301">
    <property type="protein sequence ID" value="DAE00404.1"/>
    <property type="molecule type" value="Genomic_DNA"/>
</dbReference>
<sequence length="163" mass="17829">MSIKENTEALAKILEKEITFNADKQQLETSKEAIDKAIEHFGSNGLNVTRKQLDDAAKARRQFIAATGLATGNVAIDTMAKKANKDIKALSATWNFAKGEDIEHTVVREFEARIPPREKGGEASIVVKKGRLETTLNIQGSKTKSGELKAIRDAIGTHAEEKL</sequence>
<reference evidence="1" key="1">
    <citation type="journal article" date="2021" name="Proc. Natl. Acad. Sci. U.S.A.">
        <title>A Catalog of Tens of Thousands of Viruses from Human Metagenomes Reveals Hidden Associations with Chronic Diseases.</title>
        <authorList>
            <person name="Tisza M.J."/>
            <person name="Buck C.B."/>
        </authorList>
    </citation>
    <scope>NUCLEOTIDE SEQUENCE</scope>
    <source>
        <strain evidence="1">CtLnO19</strain>
    </source>
</reference>
<protein>
    <submittedName>
        <fullName evidence="1">Uncharacterized protein</fullName>
    </submittedName>
</protein>
<evidence type="ECO:0000313" key="1">
    <source>
        <dbReference type="EMBL" id="DAE00404.1"/>
    </source>
</evidence>
<name>A0A8S5P2D2_9CAUD</name>
<proteinExistence type="predicted"/>